<dbReference type="GO" id="GO:0005829">
    <property type="term" value="C:cytosol"/>
    <property type="evidence" value="ECO:0007669"/>
    <property type="project" value="TreeGrafter"/>
</dbReference>
<protein>
    <recommendedName>
        <fullName evidence="3">E3 ubiquitin-protein ligase E3D</fullName>
        <ecNumber evidence="2">2.3.2.26</ecNumber>
    </recommendedName>
    <alternativeName>
        <fullName evidence="6">HECT-type E3 ubiquitin transferase E3D</fullName>
    </alternativeName>
    <alternativeName>
        <fullName evidence="5">UbcH10-binding protein with a HECT-like domain</fullName>
    </alternativeName>
    <alternativeName>
        <fullName evidence="4">Ubiquitin-conjugating enzyme E2C-binding protein</fullName>
    </alternativeName>
</protein>
<comment type="catalytic activity">
    <reaction evidence="1">
        <text>S-ubiquitinyl-[E2 ubiquitin-conjugating enzyme]-L-cysteine + [acceptor protein]-L-lysine = [E2 ubiquitin-conjugating enzyme]-L-cysteine + N(6)-ubiquitinyl-[acceptor protein]-L-lysine.</text>
        <dbReference type="EC" id="2.3.2.26"/>
    </reaction>
</comment>
<dbReference type="EC" id="2.3.2.26" evidence="2"/>
<reference evidence="9" key="1">
    <citation type="submission" date="2020-05" db="UniProtKB">
        <authorList>
            <consortium name="EnsemblMetazoa"/>
        </authorList>
    </citation>
    <scope>IDENTIFICATION</scope>
    <source>
        <strain evidence="9">USDA</strain>
    </source>
</reference>
<evidence type="ECO:0000256" key="1">
    <source>
        <dbReference type="ARBA" id="ARBA00000885"/>
    </source>
</evidence>
<dbReference type="GO" id="GO:0061630">
    <property type="term" value="F:ubiquitin protein ligase activity"/>
    <property type="evidence" value="ECO:0007669"/>
    <property type="project" value="UniProtKB-EC"/>
</dbReference>
<accession>A0A1I8Q8H3</accession>
<dbReference type="EnsemblMetazoa" id="SCAU014833-RA">
    <property type="protein sequence ID" value="SCAU014833-PA"/>
    <property type="gene ID" value="SCAU014833"/>
</dbReference>
<evidence type="ECO:0000256" key="2">
    <source>
        <dbReference type="ARBA" id="ARBA00012485"/>
    </source>
</evidence>
<dbReference type="GO" id="GO:0030332">
    <property type="term" value="F:cyclin binding"/>
    <property type="evidence" value="ECO:0007669"/>
    <property type="project" value="TreeGrafter"/>
</dbReference>
<dbReference type="GO" id="GO:0051865">
    <property type="term" value="P:protein autoubiquitination"/>
    <property type="evidence" value="ECO:0007669"/>
    <property type="project" value="TreeGrafter"/>
</dbReference>
<dbReference type="VEuPathDB" id="VectorBase:SCAU014833"/>
<dbReference type="STRING" id="35570.A0A1I8Q8H3"/>
<dbReference type="GO" id="GO:0000151">
    <property type="term" value="C:ubiquitin ligase complex"/>
    <property type="evidence" value="ECO:0007669"/>
    <property type="project" value="TreeGrafter"/>
</dbReference>
<evidence type="ECO:0000313" key="10">
    <source>
        <dbReference type="Proteomes" id="UP000095300"/>
    </source>
</evidence>
<dbReference type="InterPro" id="IPR019193">
    <property type="entry name" value="UBQ-conj_enz_E2-bd_prot"/>
</dbReference>
<dbReference type="Proteomes" id="UP000095300">
    <property type="component" value="Unassembled WGS sequence"/>
</dbReference>
<evidence type="ECO:0000256" key="3">
    <source>
        <dbReference type="ARBA" id="ARBA00013646"/>
    </source>
</evidence>
<evidence type="ECO:0000256" key="8">
    <source>
        <dbReference type="ARBA" id="ARBA00064185"/>
    </source>
</evidence>
<dbReference type="PANTHER" id="PTHR31531:SF2">
    <property type="entry name" value="E3 UBIQUITIN-PROTEIN LIGASE E3D"/>
    <property type="match status" value="1"/>
</dbReference>
<evidence type="ECO:0000256" key="5">
    <source>
        <dbReference type="ARBA" id="ARBA00032234"/>
    </source>
</evidence>
<dbReference type="GO" id="GO:0043161">
    <property type="term" value="P:proteasome-mediated ubiquitin-dependent protein catabolic process"/>
    <property type="evidence" value="ECO:0007669"/>
    <property type="project" value="TreeGrafter"/>
</dbReference>
<dbReference type="Pfam" id="PF09814">
    <property type="entry name" value="HECT_2"/>
    <property type="match status" value="1"/>
</dbReference>
<comment type="function">
    <text evidence="7">E3 ubiquitin-protein ligase which accepts ubiquitin from specific E2 ubiquitin-conjugating enzymes, and transfers it to substrates, generally promoting their degradation by the proteasome. Independently of its E3 ubiquitin-protein ligase activity, acts as an inhibitor of CPSF3 endonuclease activity by blocking CPSF3 active site.</text>
</comment>
<evidence type="ECO:0000256" key="4">
    <source>
        <dbReference type="ARBA" id="ARBA00029737"/>
    </source>
</evidence>
<evidence type="ECO:0000313" key="9">
    <source>
        <dbReference type="EnsemblMetazoa" id="SCAU014833-PA"/>
    </source>
</evidence>
<dbReference type="GO" id="GO:0005634">
    <property type="term" value="C:nucleus"/>
    <property type="evidence" value="ECO:0007669"/>
    <property type="project" value="TreeGrafter"/>
</dbReference>
<evidence type="ECO:0000256" key="7">
    <source>
        <dbReference type="ARBA" id="ARBA00053831"/>
    </source>
</evidence>
<proteinExistence type="predicted"/>
<dbReference type="PANTHER" id="PTHR31531">
    <property type="entry name" value="E3 UBIQUITIN-PROTEIN LIGASE E3D FAMILY MEMBER"/>
    <property type="match status" value="1"/>
</dbReference>
<comment type="subunit">
    <text evidence="8">Interacts with UBE2C/UbcH10 (E2 ubiquitin-conjugating enzyme). In vitro, interacts with cyclin-B.</text>
</comment>
<dbReference type="GO" id="GO:0031624">
    <property type="term" value="F:ubiquitin conjugating enzyme binding"/>
    <property type="evidence" value="ECO:0007669"/>
    <property type="project" value="TreeGrafter"/>
</dbReference>
<dbReference type="KEGG" id="scac:106087814"/>
<sequence>MLRFVVIELRQHLSCANVFLTFQESMDALDSLRINVEDSLIRLRHSCDSTVAEVNVAKYFTILTESFSNLVVEGENVSFRISVQNIKDVDRQQNDIDKALENPKFQLEEGQMASLHCKQCDSSLCGGEGSAMSYNKVREFPSGAIDMSEFFCHHGPNFGDVLMPRTQDMFYGFLFIILNMENIRKSTKEREGHLYCGRCNRYLGETQFEGKAAKLWTESVVMKLNSVLDPLELFDHKPQQLIQMLMLKIINETSLPSPEPLLRNLHFTKVLLEACRPNRQQQYLLVQILEKNLPILKNDQELDDVTPSKDVFIHLLKVDLETHFAFKLLYRLIEVTQPNEEEADESSTEPAMLSYWQQDINILKMRISPFLFQSLVDELNVNSELLPEMYRNNKDSFTMSYIFQ</sequence>
<organism evidence="9 10">
    <name type="scientific">Stomoxys calcitrans</name>
    <name type="common">Stable fly</name>
    <name type="synonym">Conops calcitrans</name>
    <dbReference type="NCBI Taxonomy" id="35570"/>
    <lineage>
        <taxon>Eukaryota</taxon>
        <taxon>Metazoa</taxon>
        <taxon>Ecdysozoa</taxon>
        <taxon>Arthropoda</taxon>
        <taxon>Hexapoda</taxon>
        <taxon>Insecta</taxon>
        <taxon>Pterygota</taxon>
        <taxon>Neoptera</taxon>
        <taxon>Endopterygota</taxon>
        <taxon>Diptera</taxon>
        <taxon>Brachycera</taxon>
        <taxon>Muscomorpha</taxon>
        <taxon>Muscoidea</taxon>
        <taxon>Muscidae</taxon>
        <taxon>Stomoxys</taxon>
    </lineage>
</organism>
<keyword evidence="10" id="KW-1185">Reference proteome</keyword>
<dbReference type="OrthoDB" id="10264956at2759"/>
<evidence type="ECO:0000256" key="6">
    <source>
        <dbReference type="ARBA" id="ARBA00032298"/>
    </source>
</evidence>
<name>A0A1I8Q8H3_STOCA</name>
<dbReference type="AlphaFoldDB" id="A0A1I8Q8H3"/>
<gene>
    <name evidence="9" type="primary">106087814</name>
</gene>
<dbReference type="GO" id="GO:0006513">
    <property type="term" value="P:protein monoubiquitination"/>
    <property type="evidence" value="ECO:0007669"/>
    <property type="project" value="TreeGrafter"/>
</dbReference>
<dbReference type="GO" id="GO:0000209">
    <property type="term" value="P:protein polyubiquitination"/>
    <property type="evidence" value="ECO:0007669"/>
    <property type="project" value="TreeGrafter"/>
</dbReference>